<dbReference type="PRINTS" id="PR00344">
    <property type="entry name" value="BCTRLSENSOR"/>
</dbReference>
<evidence type="ECO:0000259" key="7">
    <source>
        <dbReference type="PROSITE" id="PS50109"/>
    </source>
</evidence>
<dbReference type="Pfam" id="PF02518">
    <property type="entry name" value="HATPase_c"/>
    <property type="match status" value="1"/>
</dbReference>
<keyword evidence="5 8" id="KW-0418">Kinase</keyword>
<sequence length="212" mass="23881">MLANISHEIRTPLNSIIGFSQLISEADTKEEREEYFKIVESNNTRLLGLINQILDLSRIDSGVAEFTEEKINVHDFITELHTNYSTFSHDNIKIVVKENLKEGILYSDRNRIFQILSNFINNSLKFTERGIIEIGAIEYPENFEFYIADTGIGISKEKISTIFERFSKIDSFSTGAGLGLAICKSLTEKLGGTISVNSEQGRGSCFKITLPK</sequence>
<evidence type="ECO:0000256" key="5">
    <source>
        <dbReference type="ARBA" id="ARBA00022777"/>
    </source>
</evidence>
<gene>
    <name evidence="8" type="primary">luxQ_3</name>
    <name evidence="8" type="ORF">SDC9_100573</name>
</gene>
<dbReference type="Gene3D" id="3.30.565.10">
    <property type="entry name" value="Histidine kinase-like ATPase, C-terminal domain"/>
    <property type="match status" value="1"/>
</dbReference>
<comment type="catalytic activity">
    <reaction evidence="1">
        <text>ATP + protein L-histidine = ADP + protein N-phospho-L-histidine.</text>
        <dbReference type="EC" id="2.7.13.3"/>
    </reaction>
</comment>
<name>A0A645AW82_9ZZZZ</name>
<organism evidence="8">
    <name type="scientific">bioreactor metagenome</name>
    <dbReference type="NCBI Taxonomy" id="1076179"/>
    <lineage>
        <taxon>unclassified sequences</taxon>
        <taxon>metagenomes</taxon>
        <taxon>ecological metagenomes</taxon>
    </lineage>
</organism>
<dbReference type="InterPro" id="IPR004358">
    <property type="entry name" value="Sig_transdc_His_kin-like_C"/>
</dbReference>
<dbReference type="EMBL" id="VSSQ01014507">
    <property type="protein sequence ID" value="MPM53804.1"/>
    <property type="molecule type" value="Genomic_DNA"/>
</dbReference>
<dbReference type="GO" id="GO:0000155">
    <property type="term" value="F:phosphorelay sensor kinase activity"/>
    <property type="evidence" value="ECO:0007669"/>
    <property type="project" value="InterPro"/>
</dbReference>
<dbReference type="AlphaFoldDB" id="A0A645AW82"/>
<comment type="caution">
    <text evidence="8">The sequence shown here is derived from an EMBL/GenBank/DDBJ whole genome shotgun (WGS) entry which is preliminary data.</text>
</comment>
<dbReference type="PANTHER" id="PTHR43711">
    <property type="entry name" value="TWO-COMPONENT HISTIDINE KINASE"/>
    <property type="match status" value="1"/>
</dbReference>
<evidence type="ECO:0000256" key="4">
    <source>
        <dbReference type="ARBA" id="ARBA00022679"/>
    </source>
</evidence>
<evidence type="ECO:0000256" key="1">
    <source>
        <dbReference type="ARBA" id="ARBA00000085"/>
    </source>
</evidence>
<dbReference type="InterPro" id="IPR050736">
    <property type="entry name" value="Sensor_HK_Regulatory"/>
</dbReference>
<dbReference type="SUPFAM" id="SSF55874">
    <property type="entry name" value="ATPase domain of HSP90 chaperone/DNA topoisomerase II/histidine kinase"/>
    <property type="match status" value="1"/>
</dbReference>
<reference evidence="8" key="1">
    <citation type="submission" date="2019-08" db="EMBL/GenBank/DDBJ databases">
        <authorList>
            <person name="Kucharzyk K."/>
            <person name="Murdoch R.W."/>
            <person name="Higgins S."/>
            <person name="Loffler F."/>
        </authorList>
    </citation>
    <scope>NUCLEOTIDE SEQUENCE</scope>
</reference>
<evidence type="ECO:0000256" key="2">
    <source>
        <dbReference type="ARBA" id="ARBA00012438"/>
    </source>
</evidence>
<evidence type="ECO:0000256" key="3">
    <source>
        <dbReference type="ARBA" id="ARBA00022553"/>
    </source>
</evidence>
<dbReference type="Gene3D" id="1.10.287.130">
    <property type="match status" value="1"/>
</dbReference>
<keyword evidence="4 8" id="KW-0808">Transferase</keyword>
<feature type="domain" description="Histidine kinase" evidence="7">
    <location>
        <begin position="4"/>
        <end position="212"/>
    </location>
</feature>
<keyword evidence="6" id="KW-0902">Two-component regulatory system</keyword>
<dbReference type="InterPro" id="IPR036097">
    <property type="entry name" value="HisK_dim/P_sf"/>
</dbReference>
<protein>
    <recommendedName>
        <fullName evidence="2">histidine kinase</fullName>
        <ecNumber evidence="2">2.7.13.3</ecNumber>
    </recommendedName>
</protein>
<dbReference type="SUPFAM" id="SSF47384">
    <property type="entry name" value="Homodimeric domain of signal transducing histidine kinase"/>
    <property type="match status" value="1"/>
</dbReference>
<evidence type="ECO:0000256" key="6">
    <source>
        <dbReference type="ARBA" id="ARBA00023012"/>
    </source>
</evidence>
<dbReference type="SMART" id="SM00387">
    <property type="entry name" value="HATPase_c"/>
    <property type="match status" value="1"/>
</dbReference>
<dbReference type="CDD" id="cd00082">
    <property type="entry name" value="HisKA"/>
    <property type="match status" value="1"/>
</dbReference>
<keyword evidence="3" id="KW-0597">Phosphoprotein</keyword>
<accession>A0A645AW82</accession>
<dbReference type="PROSITE" id="PS50109">
    <property type="entry name" value="HIS_KIN"/>
    <property type="match status" value="1"/>
</dbReference>
<dbReference type="SMART" id="SM00388">
    <property type="entry name" value="HisKA"/>
    <property type="match status" value="1"/>
</dbReference>
<dbReference type="InterPro" id="IPR003661">
    <property type="entry name" value="HisK_dim/P_dom"/>
</dbReference>
<dbReference type="InterPro" id="IPR005467">
    <property type="entry name" value="His_kinase_dom"/>
</dbReference>
<dbReference type="PANTHER" id="PTHR43711:SF31">
    <property type="entry name" value="HISTIDINE KINASE"/>
    <property type="match status" value="1"/>
</dbReference>
<dbReference type="FunFam" id="1.10.287.130:FF:000001">
    <property type="entry name" value="Two-component sensor histidine kinase"/>
    <property type="match status" value="1"/>
</dbReference>
<proteinExistence type="predicted"/>
<dbReference type="Pfam" id="PF00512">
    <property type="entry name" value="HisKA"/>
    <property type="match status" value="1"/>
</dbReference>
<dbReference type="EC" id="2.7.13.3" evidence="2"/>
<dbReference type="InterPro" id="IPR003594">
    <property type="entry name" value="HATPase_dom"/>
</dbReference>
<dbReference type="InterPro" id="IPR036890">
    <property type="entry name" value="HATPase_C_sf"/>
</dbReference>
<evidence type="ECO:0000313" key="8">
    <source>
        <dbReference type="EMBL" id="MPM53804.1"/>
    </source>
</evidence>